<evidence type="ECO:0000256" key="4">
    <source>
        <dbReference type="ARBA" id="ARBA00023163"/>
    </source>
</evidence>
<evidence type="ECO:0000256" key="2">
    <source>
        <dbReference type="ARBA" id="ARBA00023015"/>
    </source>
</evidence>
<dbReference type="RefSeq" id="WP_105184937.1">
    <property type="nucleotide sequence ID" value="NZ_LT985188.1"/>
</dbReference>
<dbReference type="KEGG" id="mgg:MPLG2_0748"/>
<keyword evidence="2" id="KW-0805">Transcription regulation</keyword>
<organism evidence="6 7">
    <name type="scientific">Micropruina glycogenica</name>
    <dbReference type="NCBI Taxonomy" id="75385"/>
    <lineage>
        <taxon>Bacteria</taxon>
        <taxon>Bacillati</taxon>
        <taxon>Actinomycetota</taxon>
        <taxon>Actinomycetes</taxon>
        <taxon>Propionibacteriales</taxon>
        <taxon>Nocardioidaceae</taxon>
        <taxon>Micropruina</taxon>
    </lineage>
</organism>
<dbReference type="PROSITE" id="PS50932">
    <property type="entry name" value="HTH_LACI_2"/>
    <property type="match status" value="1"/>
</dbReference>
<proteinExistence type="predicted"/>
<dbReference type="EMBL" id="LT985188">
    <property type="protein sequence ID" value="SPD85784.1"/>
    <property type="molecule type" value="Genomic_DNA"/>
</dbReference>
<dbReference type="PROSITE" id="PS00356">
    <property type="entry name" value="HTH_LACI_1"/>
    <property type="match status" value="1"/>
</dbReference>
<keyword evidence="1" id="KW-0678">Repressor</keyword>
<feature type="domain" description="HTH lacI-type" evidence="5">
    <location>
        <begin position="2"/>
        <end position="56"/>
    </location>
</feature>
<dbReference type="PANTHER" id="PTHR30146">
    <property type="entry name" value="LACI-RELATED TRANSCRIPTIONAL REPRESSOR"/>
    <property type="match status" value="1"/>
</dbReference>
<reference evidence="6 7" key="1">
    <citation type="submission" date="2018-02" db="EMBL/GenBank/DDBJ databases">
        <authorList>
            <person name="Cohen D.B."/>
            <person name="Kent A.D."/>
        </authorList>
    </citation>
    <scope>NUCLEOTIDE SEQUENCE [LARGE SCALE GENOMIC DNA]</scope>
    <source>
        <strain evidence="6">1</strain>
    </source>
</reference>
<keyword evidence="4" id="KW-0804">Transcription</keyword>
<dbReference type="PRINTS" id="PR00036">
    <property type="entry name" value="HTHLACI"/>
</dbReference>
<protein>
    <submittedName>
        <fullName evidence="6">LacI family transcriptional regulator</fullName>
    </submittedName>
</protein>
<dbReference type="SUPFAM" id="SSF53822">
    <property type="entry name" value="Periplasmic binding protein-like I"/>
    <property type="match status" value="1"/>
</dbReference>
<evidence type="ECO:0000256" key="1">
    <source>
        <dbReference type="ARBA" id="ARBA00022491"/>
    </source>
</evidence>
<dbReference type="GO" id="GO:0000976">
    <property type="term" value="F:transcription cis-regulatory region binding"/>
    <property type="evidence" value="ECO:0007669"/>
    <property type="project" value="TreeGrafter"/>
</dbReference>
<dbReference type="OrthoDB" id="37081at2"/>
<keyword evidence="3" id="KW-0238">DNA-binding</keyword>
<evidence type="ECO:0000313" key="7">
    <source>
        <dbReference type="Proteomes" id="UP000238164"/>
    </source>
</evidence>
<dbReference type="Pfam" id="PF00356">
    <property type="entry name" value="LacI"/>
    <property type="match status" value="1"/>
</dbReference>
<name>A0A2N9JEG1_9ACTN</name>
<evidence type="ECO:0000256" key="3">
    <source>
        <dbReference type="ARBA" id="ARBA00023125"/>
    </source>
</evidence>
<evidence type="ECO:0000313" key="6">
    <source>
        <dbReference type="EMBL" id="SPD85784.1"/>
    </source>
</evidence>
<sequence length="335" mass="36259">MATLKDVARTAGVSVASVSRVLSNQPQVSDALREKVLAAAAHHSFRPNAVGRALRGTGTRTIGLVVSDLLNPFFTELARAVEDAAREAGYLMIVGNADERPEQQDLYVRTLLERQVDGLIVVPTVETSPLLREAADLEQHLVLLDRPASEVHAPLVSSDTSDAVSQLVDYLVTTGRQNIGVLAGPQYAGTAHQRLEAVREALARHGLDLPAERVWVGDYKRDSGRAQTRRMLDERTTPEALLVSNGRMALGVLDTLSHAPVEGSPLPGDLALAAIDDLDVFTLLRPSVTAIAQPTRELGRRAFGLLLDRIAGKPVESVRIPCTLHLRESTEPRRV</sequence>
<dbReference type="Proteomes" id="UP000238164">
    <property type="component" value="Chromosome 1"/>
</dbReference>
<dbReference type="InterPro" id="IPR000843">
    <property type="entry name" value="HTH_LacI"/>
</dbReference>
<evidence type="ECO:0000259" key="5">
    <source>
        <dbReference type="PROSITE" id="PS50932"/>
    </source>
</evidence>
<keyword evidence="7" id="KW-1185">Reference proteome</keyword>
<dbReference type="SMART" id="SM00354">
    <property type="entry name" value="HTH_LACI"/>
    <property type="match status" value="1"/>
</dbReference>
<dbReference type="GO" id="GO:0003700">
    <property type="term" value="F:DNA-binding transcription factor activity"/>
    <property type="evidence" value="ECO:0007669"/>
    <property type="project" value="TreeGrafter"/>
</dbReference>
<dbReference type="AlphaFoldDB" id="A0A2N9JEG1"/>
<accession>A0A2N9JEG1</accession>
<dbReference type="CDD" id="cd06267">
    <property type="entry name" value="PBP1_LacI_sugar_binding-like"/>
    <property type="match status" value="1"/>
</dbReference>
<dbReference type="CDD" id="cd01392">
    <property type="entry name" value="HTH_LacI"/>
    <property type="match status" value="1"/>
</dbReference>
<dbReference type="PANTHER" id="PTHR30146:SF148">
    <property type="entry name" value="HTH-TYPE TRANSCRIPTIONAL REPRESSOR PURR-RELATED"/>
    <property type="match status" value="1"/>
</dbReference>
<dbReference type="Pfam" id="PF13377">
    <property type="entry name" value="Peripla_BP_3"/>
    <property type="match status" value="1"/>
</dbReference>
<dbReference type="Gene3D" id="3.40.50.2300">
    <property type="match status" value="2"/>
</dbReference>
<dbReference type="InterPro" id="IPR010982">
    <property type="entry name" value="Lambda_DNA-bd_dom_sf"/>
</dbReference>
<dbReference type="InterPro" id="IPR028082">
    <property type="entry name" value="Peripla_BP_I"/>
</dbReference>
<dbReference type="SUPFAM" id="SSF47413">
    <property type="entry name" value="lambda repressor-like DNA-binding domains"/>
    <property type="match status" value="1"/>
</dbReference>
<dbReference type="Gene3D" id="1.10.260.40">
    <property type="entry name" value="lambda repressor-like DNA-binding domains"/>
    <property type="match status" value="1"/>
</dbReference>
<gene>
    <name evidence="6" type="ORF">MPLG2_0748</name>
</gene>
<dbReference type="InterPro" id="IPR046335">
    <property type="entry name" value="LacI/GalR-like_sensor"/>
</dbReference>